<dbReference type="InterPro" id="IPR020846">
    <property type="entry name" value="MFS_dom"/>
</dbReference>
<dbReference type="PROSITE" id="PS00217">
    <property type="entry name" value="SUGAR_TRANSPORT_2"/>
    <property type="match status" value="1"/>
</dbReference>
<feature type="transmembrane region" description="Helical" evidence="6">
    <location>
        <begin position="395"/>
        <end position="415"/>
    </location>
</feature>
<feature type="transmembrane region" description="Helical" evidence="6">
    <location>
        <begin position="154"/>
        <end position="179"/>
    </location>
</feature>
<feature type="transmembrane region" description="Helical" evidence="6">
    <location>
        <begin position="296"/>
        <end position="318"/>
    </location>
</feature>
<reference evidence="9" key="1">
    <citation type="submission" date="2017-01" db="EMBL/GenBank/DDBJ databases">
        <authorList>
            <person name="Varghese N."/>
            <person name="Submissions S."/>
        </authorList>
    </citation>
    <scope>NUCLEOTIDE SEQUENCE [LARGE SCALE GENOMIC DNA]</scope>
    <source>
        <strain evidence="9">DSM 16176</strain>
    </source>
</reference>
<name>A0A1N7NY53_9BACL</name>
<proteinExistence type="predicted"/>
<dbReference type="InterPro" id="IPR005828">
    <property type="entry name" value="MFS_sugar_transport-like"/>
</dbReference>
<evidence type="ECO:0000256" key="6">
    <source>
        <dbReference type="SAM" id="Phobius"/>
    </source>
</evidence>
<dbReference type="PROSITE" id="PS00216">
    <property type="entry name" value="SUGAR_TRANSPORT_1"/>
    <property type="match status" value="1"/>
</dbReference>
<dbReference type="InterPro" id="IPR036259">
    <property type="entry name" value="MFS_trans_sf"/>
</dbReference>
<evidence type="ECO:0000256" key="3">
    <source>
        <dbReference type="ARBA" id="ARBA00022692"/>
    </source>
</evidence>
<evidence type="ECO:0000313" key="9">
    <source>
        <dbReference type="Proteomes" id="UP000186156"/>
    </source>
</evidence>
<feature type="transmembrane region" description="Helical" evidence="6">
    <location>
        <begin position="421"/>
        <end position="441"/>
    </location>
</feature>
<feature type="transmembrane region" description="Helical" evidence="6">
    <location>
        <begin position="185"/>
        <end position="204"/>
    </location>
</feature>
<dbReference type="EMBL" id="FTOO01000010">
    <property type="protein sequence ID" value="SIT03263.1"/>
    <property type="molecule type" value="Genomic_DNA"/>
</dbReference>
<evidence type="ECO:0000256" key="5">
    <source>
        <dbReference type="ARBA" id="ARBA00023136"/>
    </source>
</evidence>
<dbReference type="InterPro" id="IPR005829">
    <property type="entry name" value="Sugar_transporter_CS"/>
</dbReference>
<evidence type="ECO:0000256" key="2">
    <source>
        <dbReference type="ARBA" id="ARBA00022448"/>
    </source>
</evidence>
<feature type="transmembrane region" description="Helical" evidence="6">
    <location>
        <begin position="262"/>
        <end position="284"/>
    </location>
</feature>
<accession>A0A1N7NY53</accession>
<keyword evidence="5 6" id="KW-0472">Membrane</keyword>
<evidence type="ECO:0000313" key="8">
    <source>
        <dbReference type="EMBL" id="SIT03263.1"/>
    </source>
</evidence>
<gene>
    <name evidence="8" type="ORF">SAMN05421799_11065</name>
</gene>
<comment type="subcellular location">
    <subcellularLocation>
        <location evidence="1">Cell membrane</location>
        <topology evidence="1">Multi-pass membrane protein</topology>
    </subcellularLocation>
</comment>
<feature type="domain" description="Major facilitator superfamily (MFS) profile" evidence="7">
    <location>
        <begin position="27"/>
        <end position="445"/>
    </location>
</feature>
<dbReference type="AlphaFoldDB" id="A0A1N7NY53"/>
<organism evidence="8 9">
    <name type="scientific">Alicyclobacillus vulcanalis</name>
    <dbReference type="NCBI Taxonomy" id="252246"/>
    <lineage>
        <taxon>Bacteria</taxon>
        <taxon>Bacillati</taxon>
        <taxon>Bacillota</taxon>
        <taxon>Bacilli</taxon>
        <taxon>Bacillales</taxon>
        <taxon>Alicyclobacillaceae</taxon>
        <taxon>Alicyclobacillus</taxon>
    </lineage>
</organism>
<feature type="transmembrane region" description="Helical" evidence="6">
    <location>
        <begin position="39"/>
        <end position="57"/>
    </location>
</feature>
<dbReference type="Pfam" id="PF00083">
    <property type="entry name" value="Sugar_tr"/>
    <property type="match status" value="1"/>
</dbReference>
<keyword evidence="9" id="KW-1185">Reference proteome</keyword>
<keyword evidence="2" id="KW-0813">Transport</keyword>
<evidence type="ECO:0000256" key="4">
    <source>
        <dbReference type="ARBA" id="ARBA00022989"/>
    </source>
</evidence>
<dbReference type="GO" id="GO:0005886">
    <property type="term" value="C:plasma membrane"/>
    <property type="evidence" value="ECO:0007669"/>
    <property type="project" value="UniProtKB-SubCell"/>
</dbReference>
<feature type="transmembrane region" description="Helical" evidence="6">
    <location>
        <begin position="69"/>
        <end position="88"/>
    </location>
</feature>
<dbReference type="STRING" id="252246.SAMN05421799_11065"/>
<keyword evidence="4 6" id="KW-1133">Transmembrane helix</keyword>
<keyword evidence="3 6" id="KW-0812">Transmembrane</keyword>
<dbReference type="RefSeq" id="WP_076348253.1">
    <property type="nucleotide sequence ID" value="NZ_FTOO01000010.1"/>
</dbReference>
<dbReference type="PANTHER" id="PTHR23508:SF10">
    <property type="entry name" value="CARBOXYLIC ACID TRANSPORTER PROTEIN HOMOLOG"/>
    <property type="match status" value="1"/>
</dbReference>
<evidence type="ECO:0000259" key="7">
    <source>
        <dbReference type="PROSITE" id="PS50850"/>
    </source>
</evidence>
<dbReference type="Proteomes" id="UP000186156">
    <property type="component" value="Unassembled WGS sequence"/>
</dbReference>
<dbReference type="PANTHER" id="PTHR23508">
    <property type="entry name" value="CARBOXYLIC ACID TRANSPORTER PROTEIN HOMOLOG"/>
    <property type="match status" value="1"/>
</dbReference>
<dbReference type="PROSITE" id="PS50850">
    <property type="entry name" value="MFS"/>
    <property type="match status" value="1"/>
</dbReference>
<sequence length="458" mass="48638">MEARDLRHPSTFAHLDRSRWNTFHWKSVLTTGMGVLTDGYDLSSIGVVLPFILASFGQKSLTGWESSGLTGSALVGAALGALAFGPLANRGRKRFYGLDVLILSIAALAQAFVQNIPELIAVRFVLGFGVGADYVLSPVIMGENANARDRGKSLALGFGLTWGLGAALAGLVTLFLNAWGVPSDIVWRIVLALGALPSASVIYLRRKLPETPRYVARVQGDELAFERVVAHVVGEVGPHAHVPVQRDDTSARTYFRSHRKRIAAACVLWFLFDIVAYSSILFGPNLIAKSLGIPSGVFQVMMELAFTVPGALIGLALIDRLGRKPMQVIGFVGMGLSLILFSVMKSVDAAPWIGLLLYGAQNLMSQMGPGSVSASGMLGVELIPTKIRGTVQGWTVAAGRLGAAITAFVFPHLFARMGEGGAILMLGGLCGVAAVLTWILLPETKALSLEEAAEESVA</sequence>
<feature type="transmembrane region" description="Helical" evidence="6">
    <location>
        <begin position="325"/>
        <end position="343"/>
    </location>
</feature>
<evidence type="ECO:0000256" key="1">
    <source>
        <dbReference type="ARBA" id="ARBA00004651"/>
    </source>
</evidence>
<dbReference type="GO" id="GO:0046943">
    <property type="term" value="F:carboxylic acid transmembrane transporter activity"/>
    <property type="evidence" value="ECO:0007669"/>
    <property type="project" value="TreeGrafter"/>
</dbReference>
<feature type="transmembrane region" description="Helical" evidence="6">
    <location>
        <begin position="95"/>
        <end position="113"/>
    </location>
</feature>
<feature type="transmembrane region" description="Helical" evidence="6">
    <location>
        <begin position="119"/>
        <end position="142"/>
    </location>
</feature>
<dbReference type="SUPFAM" id="SSF103473">
    <property type="entry name" value="MFS general substrate transporter"/>
    <property type="match status" value="1"/>
</dbReference>
<dbReference type="Gene3D" id="1.20.1250.20">
    <property type="entry name" value="MFS general substrate transporter like domains"/>
    <property type="match status" value="1"/>
</dbReference>
<dbReference type="OrthoDB" id="9787026at2"/>
<protein>
    <submittedName>
        <fullName evidence="8">Nitrate/nitrite transporter NarK</fullName>
    </submittedName>
</protein>